<organism evidence="2 3">
    <name type="scientific">Serratia ficaria</name>
    <dbReference type="NCBI Taxonomy" id="61651"/>
    <lineage>
        <taxon>Bacteria</taxon>
        <taxon>Pseudomonadati</taxon>
        <taxon>Pseudomonadota</taxon>
        <taxon>Gammaproteobacteria</taxon>
        <taxon>Enterobacterales</taxon>
        <taxon>Yersiniaceae</taxon>
        <taxon>Serratia</taxon>
    </lineage>
</organism>
<proteinExistence type="predicted"/>
<dbReference type="GO" id="GO:0035336">
    <property type="term" value="P:long-chain fatty-acyl-CoA metabolic process"/>
    <property type="evidence" value="ECO:0007669"/>
    <property type="project" value="TreeGrafter"/>
</dbReference>
<dbReference type="EMBL" id="LT906479">
    <property type="protein sequence ID" value="SNW03468.1"/>
    <property type="molecule type" value="Genomic_DNA"/>
</dbReference>
<dbReference type="InterPro" id="IPR026055">
    <property type="entry name" value="FAR"/>
</dbReference>
<dbReference type="Pfam" id="PF07993">
    <property type="entry name" value="NAD_binding_4"/>
    <property type="match status" value="1"/>
</dbReference>
<protein>
    <submittedName>
        <fullName evidence="2">Linear gramicidin synthase subunit D</fullName>
    </submittedName>
</protein>
<dbReference type="OrthoDB" id="6286537at2"/>
<dbReference type="PANTHER" id="PTHR11011">
    <property type="entry name" value="MALE STERILITY PROTEIN 2-RELATED"/>
    <property type="match status" value="1"/>
</dbReference>
<dbReference type="Proteomes" id="UP000215134">
    <property type="component" value="Chromosome 1"/>
</dbReference>
<dbReference type="PANTHER" id="PTHR11011:SF45">
    <property type="entry name" value="FATTY ACYL-COA REDUCTASE CG8306-RELATED"/>
    <property type="match status" value="1"/>
</dbReference>
<dbReference type="RefSeq" id="WP_061795895.1">
    <property type="nucleotide sequence ID" value="NZ_CAMIQD010000001.1"/>
</dbReference>
<reference evidence="2 3" key="1">
    <citation type="submission" date="2017-06" db="EMBL/GenBank/DDBJ databases">
        <authorList>
            <consortium name="Pathogen Informatics"/>
        </authorList>
    </citation>
    <scope>NUCLEOTIDE SEQUENCE [LARGE SCALE GENOMIC DNA]</scope>
    <source>
        <strain evidence="2 3">NCTC12148</strain>
    </source>
</reference>
<dbReference type="Gene3D" id="3.40.50.720">
    <property type="entry name" value="NAD(P)-binding Rossmann-like Domain"/>
    <property type="match status" value="1"/>
</dbReference>
<dbReference type="GeneID" id="75028461"/>
<name>A0A240C8R7_SERFI</name>
<dbReference type="STRING" id="1411141.GCA_001590885_01512"/>
<feature type="domain" description="Thioester reductase (TE)" evidence="1">
    <location>
        <begin position="6"/>
        <end position="237"/>
    </location>
</feature>
<dbReference type="InterPro" id="IPR036291">
    <property type="entry name" value="NAD(P)-bd_dom_sf"/>
</dbReference>
<dbReference type="SUPFAM" id="SSF51735">
    <property type="entry name" value="NAD(P)-binding Rossmann-fold domains"/>
    <property type="match status" value="1"/>
</dbReference>
<gene>
    <name evidence="2" type="primary">lgrD</name>
    <name evidence="2" type="ORF">SAMEA4384070_03322</name>
</gene>
<keyword evidence="3" id="KW-1185">Reference proteome</keyword>
<dbReference type="InterPro" id="IPR013120">
    <property type="entry name" value="FAR_NAD-bd"/>
</dbReference>
<evidence type="ECO:0000313" key="3">
    <source>
        <dbReference type="Proteomes" id="UP000215134"/>
    </source>
</evidence>
<evidence type="ECO:0000259" key="1">
    <source>
        <dbReference type="Pfam" id="PF07993"/>
    </source>
</evidence>
<dbReference type="GO" id="GO:0080019">
    <property type="term" value="F:alcohol-forming very long-chain fatty acyl-CoA reductase activity"/>
    <property type="evidence" value="ECO:0007669"/>
    <property type="project" value="InterPro"/>
</dbReference>
<dbReference type="AlphaFoldDB" id="A0A240C8R7"/>
<dbReference type="KEGG" id="sfj:SAMEA4384070_3322"/>
<evidence type="ECO:0000313" key="2">
    <source>
        <dbReference type="EMBL" id="SNW03468.1"/>
    </source>
</evidence>
<accession>A0A240C8R7</accession>
<sequence length="369" mass="40666">MKTLLLTGATGFLGGAVLEKLLNENQNINCLLLVRAEDAPRGLARIKANMEKFNVAANLLSKITKENILLGDLSEPEAFLSDSRIDNVTHVINCAAVASFGNNPLIWKVNVEGTLAFAERMAQVKGLQRFLHVGTAMSCAPEPGSLVAESGEFEEGAEHLVEYTRSKSTIEQLMRQRCPQLPLVIARPSIVVGHTRLGCQPSSSIFWVFSMALMLRKFMCSLQDNIDVIPADYCADALVMLMNSGPLENDVYHISAGEGSSVSFADIDRAMAAALEKAPVGDAYAQVNYDALVKMRRQLKDIFGPCNERLMLKAMRLYGSFAMLNVRFSNEKILKLGMPKPPRFTDYIHSCVQSTRGLTIQQQMVVDFK</sequence>